<sequence>MSKLSAMAKPNPGDRIEVLPHVGTLRLSGTSSQITSRSAITRHFGTTSCEALFNDFISRTQISADHQLLVIVHNNIMRGLISNTQFTREAFRIYVKMNPSRSFISLLPSCQYDAWNHYRMTCGLWRPSKVFHITLW</sequence>
<organism evidence="1 2">
    <name type="scientific">Oidiodendron maius (strain Zn)</name>
    <dbReference type="NCBI Taxonomy" id="913774"/>
    <lineage>
        <taxon>Eukaryota</taxon>
        <taxon>Fungi</taxon>
        <taxon>Dikarya</taxon>
        <taxon>Ascomycota</taxon>
        <taxon>Pezizomycotina</taxon>
        <taxon>Leotiomycetes</taxon>
        <taxon>Leotiomycetes incertae sedis</taxon>
        <taxon>Myxotrichaceae</taxon>
        <taxon>Oidiodendron</taxon>
    </lineage>
</organism>
<dbReference type="AlphaFoldDB" id="A0A0C3GEH8"/>
<reference evidence="1 2" key="1">
    <citation type="submission" date="2014-04" db="EMBL/GenBank/DDBJ databases">
        <authorList>
            <consortium name="DOE Joint Genome Institute"/>
            <person name="Kuo A."/>
            <person name="Martino E."/>
            <person name="Perotto S."/>
            <person name="Kohler A."/>
            <person name="Nagy L.G."/>
            <person name="Floudas D."/>
            <person name="Copeland A."/>
            <person name="Barry K.W."/>
            <person name="Cichocki N."/>
            <person name="Veneault-Fourrey C."/>
            <person name="LaButti K."/>
            <person name="Lindquist E.A."/>
            <person name="Lipzen A."/>
            <person name="Lundell T."/>
            <person name="Morin E."/>
            <person name="Murat C."/>
            <person name="Sun H."/>
            <person name="Tunlid A."/>
            <person name="Henrissat B."/>
            <person name="Grigoriev I.V."/>
            <person name="Hibbett D.S."/>
            <person name="Martin F."/>
            <person name="Nordberg H.P."/>
            <person name="Cantor M.N."/>
            <person name="Hua S.X."/>
        </authorList>
    </citation>
    <scope>NUCLEOTIDE SEQUENCE [LARGE SCALE GENOMIC DNA]</scope>
    <source>
        <strain evidence="1 2">Zn</strain>
    </source>
</reference>
<gene>
    <name evidence="1" type="ORF">OIDMADRAFT_184253</name>
</gene>
<reference evidence="2" key="2">
    <citation type="submission" date="2015-01" db="EMBL/GenBank/DDBJ databases">
        <title>Evolutionary Origins and Diversification of the Mycorrhizal Mutualists.</title>
        <authorList>
            <consortium name="DOE Joint Genome Institute"/>
            <consortium name="Mycorrhizal Genomics Consortium"/>
            <person name="Kohler A."/>
            <person name="Kuo A."/>
            <person name="Nagy L.G."/>
            <person name="Floudas D."/>
            <person name="Copeland A."/>
            <person name="Barry K.W."/>
            <person name="Cichocki N."/>
            <person name="Veneault-Fourrey C."/>
            <person name="LaButti K."/>
            <person name="Lindquist E.A."/>
            <person name="Lipzen A."/>
            <person name="Lundell T."/>
            <person name="Morin E."/>
            <person name="Murat C."/>
            <person name="Riley R."/>
            <person name="Ohm R."/>
            <person name="Sun H."/>
            <person name="Tunlid A."/>
            <person name="Henrissat B."/>
            <person name="Grigoriev I.V."/>
            <person name="Hibbett D.S."/>
            <person name="Martin F."/>
        </authorList>
    </citation>
    <scope>NUCLEOTIDE SEQUENCE [LARGE SCALE GENOMIC DNA]</scope>
    <source>
        <strain evidence="2">Zn</strain>
    </source>
</reference>
<dbReference type="EMBL" id="KN832889">
    <property type="protein sequence ID" value="KIM94550.1"/>
    <property type="molecule type" value="Genomic_DNA"/>
</dbReference>
<keyword evidence="2" id="KW-1185">Reference proteome</keyword>
<dbReference type="HOGENOM" id="CLU_1876047_0_0_1"/>
<accession>A0A0C3GEH8</accession>
<name>A0A0C3GEH8_OIDMZ</name>
<evidence type="ECO:0000313" key="2">
    <source>
        <dbReference type="Proteomes" id="UP000054321"/>
    </source>
</evidence>
<evidence type="ECO:0000313" key="1">
    <source>
        <dbReference type="EMBL" id="KIM94550.1"/>
    </source>
</evidence>
<proteinExistence type="predicted"/>
<dbReference type="Proteomes" id="UP000054321">
    <property type="component" value="Unassembled WGS sequence"/>
</dbReference>
<protein>
    <submittedName>
        <fullName evidence="1">Uncharacterized protein</fullName>
    </submittedName>
</protein>
<dbReference type="InParanoid" id="A0A0C3GEH8"/>